<dbReference type="PANTHER" id="PTHR42781">
    <property type="entry name" value="SPERMIDINE/PUTRESCINE IMPORT ATP-BINDING PROTEIN POTA"/>
    <property type="match status" value="1"/>
</dbReference>
<dbReference type="SUPFAM" id="SSF52540">
    <property type="entry name" value="P-loop containing nucleoside triphosphate hydrolases"/>
    <property type="match status" value="1"/>
</dbReference>
<dbReference type="GO" id="GO:0016887">
    <property type="term" value="F:ATP hydrolysis activity"/>
    <property type="evidence" value="ECO:0007669"/>
    <property type="project" value="InterPro"/>
</dbReference>
<evidence type="ECO:0000256" key="5">
    <source>
        <dbReference type="ARBA" id="ARBA00022967"/>
    </source>
</evidence>
<accession>A0A1A9GJ21</accession>
<dbReference type="PANTHER" id="PTHR42781:SF4">
    <property type="entry name" value="SPERMIDINE_PUTRESCINE IMPORT ATP-BINDING PROTEIN POTA"/>
    <property type="match status" value="1"/>
</dbReference>
<feature type="region of interest" description="Disordered" evidence="8">
    <location>
        <begin position="1"/>
        <end position="21"/>
    </location>
</feature>
<evidence type="ECO:0000256" key="8">
    <source>
        <dbReference type="SAM" id="MobiDB-lite"/>
    </source>
</evidence>
<dbReference type="Gene3D" id="3.40.50.300">
    <property type="entry name" value="P-loop containing nucleotide triphosphate hydrolases"/>
    <property type="match status" value="1"/>
</dbReference>
<evidence type="ECO:0000256" key="6">
    <source>
        <dbReference type="ARBA" id="ARBA00023136"/>
    </source>
</evidence>
<name>A0A1A9GJ21_9ACTN</name>
<evidence type="ECO:0000256" key="3">
    <source>
        <dbReference type="ARBA" id="ARBA00022741"/>
    </source>
</evidence>
<dbReference type="SUPFAM" id="SSF50331">
    <property type="entry name" value="MOP-like"/>
    <property type="match status" value="1"/>
</dbReference>
<reference evidence="10 11" key="1">
    <citation type="submission" date="2016-03" db="EMBL/GenBank/DDBJ databases">
        <title>Complete genome sequence of a soil Actinobacterium, Nocardioides dokdonensis FR1436.</title>
        <authorList>
            <person name="Kwon S.-K."/>
            <person name="Kim K."/>
            <person name="Kim J.F."/>
        </authorList>
    </citation>
    <scope>NUCLEOTIDE SEQUENCE [LARGE SCALE GENOMIC DNA]</scope>
    <source>
        <strain evidence="10 11">FR1436</strain>
    </source>
</reference>
<dbReference type="InterPro" id="IPR003593">
    <property type="entry name" value="AAA+_ATPase"/>
</dbReference>
<keyword evidence="4 7" id="KW-0067">ATP-binding</keyword>
<keyword evidence="6 7" id="KW-0472">Membrane</keyword>
<organism evidence="10 11">
    <name type="scientific">Nocardioides dokdonensis FR1436</name>
    <dbReference type="NCBI Taxonomy" id="1300347"/>
    <lineage>
        <taxon>Bacteria</taxon>
        <taxon>Bacillati</taxon>
        <taxon>Actinomycetota</taxon>
        <taxon>Actinomycetes</taxon>
        <taxon>Propionibacteriales</taxon>
        <taxon>Nocardioidaceae</taxon>
        <taxon>Nocardioides</taxon>
    </lineage>
</organism>
<protein>
    <recommendedName>
        <fullName evidence="7">Spermidine/putrescine import ATP-binding protein PotA</fullName>
        <ecNumber evidence="7">7.6.2.11</ecNumber>
    </recommendedName>
</protein>
<evidence type="ECO:0000256" key="1">
    <source>
        <dbReference type="ARBA" id="ARBA00022448"/>
    </source>
</evidence>
<dbReference type="InterPro" id="IPR005893">
    <property type="entry name" value="PotA-like"/>
</dbReference>
<dbReference type="KEGG" id="ndk:I601_1813"/>
<proteinExistence type="inferred from homology"/>
<dbReference type="STRING" id="1300347.I601_1813"/>
<dbReference type="InterPro" id="IPR017871">
    <property type="entry name" value="ABC_transporter-like_CS"/>
</dbReference>
<feature type="compositionally biased region" description="Low complexity" evidence="8">
    <location>
        <begin position="1"/>
        <end position="20"/>
    </location>
</feature>
<comment type="catalytic activity">
    <reaction evidence="7">
        <text>ATP + H2O + polyamine-[polyamine-binding protein]Side 1 = ADP + phosphate + polyamineSide 2 + [polyamine-binding protein]Side 1.</text>
        <dbReference type="EC" id="7.6.2.11"/>
    </reaction>
</comment>
<dbReference type="Proteomes" id="UP000077868">
    <property type="component" value="Chromosome"/>
</dbReference>
<dbReference type="EC" id="7.6.2.11" evidence="7"/>
<dbReference type="Pfam" id="PF08402">
    <property type="entry name" value="TOBE_2"/>
    <property type="match status" value="1"/>
</dbReference>
<dbReference type="NCBIfam" id="TIGR01187">
    <property type="entry name" value="potA"/>
    <property type="match status" value="1"/>
</dbReference>
<dbReference type="AlphaFoldDB" id="A0A1A9GJ21"/>
<keyword evidence="3 7" id="KW-0547">Nucleotide-binding</keyword>
<dbReference type="GO" id="GO:0043190">
    <property type="term" value="C:ATP-binding cassette (ABC) transporter complex"/>
    <property type="evidence" value="ECO:0007669"/>
    <property type="project" value="InterPro"/>
</dbReference>
<feature type="domain" description="ABC transporter" evidence="9">
    <location>
        <begin position="25"/>
        <end position="255"/>
    </location>
</feature>
<dbReference type="SMART" id="SM00382">
    <property type="entry name" value="AAA"/>
    <property type="match status" value="1"/>
</dbReference>
<dbReference type="InterPro" id="IPR027417">
    <property type="entry name" value="P-loop_NTPase"/>
</dbReference>
<dbReference type="PROSITE" id="PS50893">
    <property type="entry name" value="ABC_TRANSPORTER_2"/>
    <property type="match status" value="1"/>
</dbReference>
<keyword evidence="10" id="KW-0378">Hydrolase</keyword>
<dbReference type="GO" id="GO:0015417">
    <property type="term" value="F:ABC-type polyamine transporter activity"/>
    <property type="evidence" value="ECO:0007669"/>
    <property type="project" value="UniProtKB-EC"/>
</dbReference>
<comment type="similarity">
    <text evidence="7">Belongs to the ABC transporter superfamily. Spermidine/putrescine importer (TC 3.A.1.11.1) family.</text>
</comment>
<keyword evidence="11" id="KW-1185">Reference proteome</keyword>
<evidence type="ECO:0000313" key="11">
    <source>
        <dbReference type="Proteomes" id="UP000077868"/>
    </source>
</evidence>
<keyword evidence="2 7" id="KW-1003">Cell membrane</keyword>
<dbReference type="GO" id="GO:0005524">
    <property type="term" value="F:ATP binding"/>
    <property type="evidence" value="ECO:0007669"/>
    <property type="project" value="UniProtKB-KW"/>
</dbReference>
<evidence type="ECO:0000256" key="7">
    <source>
        <dbReference type="RuleBase" id="RU364083"/>
    </source>
</evidence>
<dbReference type="RefSeq" id="WP_068108437.1">
    <property type="nucleotide sequence ID" value="NZ_CP015079.1"/>
</dbReference>
<dbReference type="OrthoDB" id="3180400at2"/>
<dbReference type="PATRIC" id="fig|1300347.3.peg.1815"/>
<gene>
    <name evidence="10" type="primary">potA_1</name>
    <name evidence="7" type="synonym">potA</name>
    <name evidence="10" type="ORF">I601_1813</name>
</gene>
<dbReference type="PROSITE" id="PS00211">
    <property type="entry name" value="ABC_TRANSPORTER_1"/>
    <property type="match status" value="1"/>
</dbReference>
<dbReference type="Pfam" id="PF00005">
    <property type="entry name" value="ABC_tran"/>
    <property type="match status" value="1"/>
</dbReference>
<keyword evidence="1 7" id="KW-0813">Transport</keyword>
<keyword evidence="5 7" id="KW-1278">Translocase</keyword>
<dbReference type="InterPro" id="IPR013611">
    <property type="entry name" value="Transp-assoc_OB_typ2"/>
</dbReference>
<comment type="subunit">
    <text evidence="7">The complex is composed of two ATP-binding proteins (PotA), two transmembrane proteins (PotB and PotC) and a solute-binding protein (PotD).</text>
</comment>
<dbReference type="InterPro" id="IPR003439">
    <property type="entry name" value="ABC_transporter-like_ATP-bd"/>
</dbReference>
<comment type="function">
    <text evidence="7">Part of the ABC transporter complex PotABCD involved in spermidine/putrescine import. Responsible for energy coupling to the transport system.</text>
</comment>
<evidence type="ECO:0000313" key="10">
    <source>
        <dbReference type="EMBL" id="ANH38244.1"/>
    </source>
</evidence>
<dbReference type="FunFam" id="3.40.50.300:FF:000133">
    <property type="entry name" value="Spermidine/putrescine import ATP-binding protein PotA"/>
    <property type="match status" value="1"/>
</dbReference>
<evidence type="ECO:0000256" key="4">
    <source>
        <dbReference type="ARBA" id="ARBA00022840"/>
    </source>
</evidence>
<evidence type="ECO:0000256" key="2">
    <source>
        <dbReference type="ARBA" id="ARBA00022475"/>
    </source>
</evidence>
<sequence length="387" mass="41268">MNQTITPAATAATGSPTEPTNGAAVSVRGIVKAYKGARALDGVDLEIRAGEFLTLLGSSGSGKSTLLNIIAGFTTATSGQVVVDDADLTRVAPHKRDLGMVFQHYALFPHMSVFDNVAFPLRRRKTPKADIAQRVQEALDVVELGHLAKRMPSQLSGGQQQRVALARAIVFRPRLLLLDEPLGALDRRLREQLQLEIKRLHRDLGITFVFVTHDQEEALAMSDRIALLRDGQIVQVGTPEELYERPAQLYAAQFLGESNVFAGGVEAGTFSDATSGAHLSCASGAVDGPGAMVVRPENLSILADGEPLPAGHNALSGTISEVTYLGSVVRLELTLPDGRRLVARADTAQRGLVVGASAVATWSSERCQIVSDSGEQVPHHRAGLVRP</sequence>
<dbReference type="InterPro" id="IPR050093">
    <property type="entry name" value="ABC_SmlMolc_Importer"/>
</dbReference>
<evidence type="ECO:0000259" key="9">
    <source>
        <dbReference type="PROSITE" id="PS50893"/>
    </source>
</evidence>
<dbReference type="EMBL" id="CP015079">
    <property type="protein sequence ID" value="ANH38244.1"/>
    <property type="molecule type" value="Genomic_DNA"/>
</dbReference>
<dbReference type="InterPro" id="IPR008995">
    <property type="entry name" value="Mo/tungstate-bd_C_term_dom"/>
</dbReference>